<evidence type="ECO:0000259" key="13">
    <source>
        <dbReference type="SMART" id="SM00079"/>
    </source>
</evidence>
<comment type="caution">
    <text evidence="15">The sequence shown here is derived from an EMBL/GenBank/DDBJ whole genome shotgun (WGS) entry which is preliminary data.</text>
</comment>
<evidence type="ECO:0000256" key="3">
    <source>
        <dbReference type="ARBA" id="ARBA00022475"/>
    </source>
</evidence>
<dbReference type="GO" id="GO:0050906">
    <property type="term" value="P:detection of stimulus involved in sensory perception"/>
    <property type="evidence" value="ECO:0007669"/>
    <property type="project" value="UniProtKB-ARBA"/>
</dbReference>
<protein>
    <submittedName>
        <fullName evidence="15">Uncharacterized protein</fullName>
    </submittedName>
</protein>
<evidence type="ECO:0000256" key="9">
    <source>
        <dbReference type="ARBA" id="ARBA00023180"/>
    </source>
</evidence>
<keyword evidence="3" id="KW-1003">Cell membrane</keyword>
<keyword evidence="16" id="KW-1185">Reference proteome</keyword>
<feature type="transmembrane region" description="Helical" evidence="12">
    <location>
        <begin position="133"/>
        <end position="153"/>
    </location>
</feature>
<dbReference type="InterPro" id="IPR052192">
    <property type="entry name" value="Insect_Ionotropic_Sensory_Rcpt"/>
</dbReference>
<evidence type="ECO:0000256" key="10">
    <source>
        <dbReference type="ARBA" id="ARBA00023286"/>
    </source>
</evidence>
<dbReference type="Pfam" id="PF00060">
    <property type="entry name" value="Lig_chan"/>
    <property type="match status" value="1"/>
</dbReference>
<evidence type="ECO:0000259" key="14">
    <source>
        <dbReference type="SMART" id="SM00918"/>
    </source>
</evidence>
<evidence type="ECO:0000256" key="2">
    <source>
        <dbReference type="ARBA" id="ARBA00022448"/>
    </source>
</evidence>
<gene>
    <name evidence="15" type="ORF">NP493_211g02012</name>
</gene>
<keyword evidence="7 12" id="KW-0472">Membrane</keyword>
<dbReference type="InterPro" id="IPR019594">
    <property type="entry name" value="Glu/Gly-bd"/>
</dbReference>
<evidence type="ECO:0000256" key="7">
    <source>
        <dbReference type="ARBA" id="ARBA00023136"/>
    </source>
</evidence>
<feature type="domain" description="Ionotropic glutamate receptor L-glutamate and glycine-binding" evidence="14">
    <location>
        <begin position="16"/>
        <end position="80"/>
    </location>
</feature>
<evidence type="ECO:0000313" key="16">
    <source>
        <dbReference type="Proteomes" id="UP001209878"/>
    </source>
</evidence>
<comment type="subcellular location">
    <subcellularLocation>
        <location evidence="1">Cell membrane</location>
        <topology evidence="1">Multi-pass membrane protein</topology>
    </subcellularLocation>
</comment>
<evidence type="ECO:0000256" key="11">
    <source>
        <dbReference type="ARBA" id="ARBA00023303"/>
    </source>
</evidence>
<keyword evidence="9" id="KW-0325">Glycoprotein</keyword>
<dbReference type="SMART" id="SM00079">
    <property type="entry name" value="PBPe"/>
    <property type="match status" value="1"/>
</dbReference>
<dbReference type="EMBL" id="JAODUO010000210">
    <property type="protein sequence ID" value="KAK2186199.1"/>
    <property type="molecule type" value="Genomic_DNA"/>
</dbReference>
<proteinExistence type="predicted"/>
<dbReference type="InterPro" id="IPR001320">
    <property type="entry name" value="Iontro_rcpt_C"/>
</dbReference>
<feature type="transmembrane region" description="Helical" evidence="12">
    <location>
        <begin position="378"/>
        <end position="402"/>
    </location>
</feature>
<evidence type="ECO:0000313" key="15">
    <source>
        <dbReference type="EMBL" id="KAK2186199.1"/>
    </source>
</evidence>
<dbReference type="GO" id="GO:0015276">
    <property type="term" value="F:ligand-gated monoatomic ion channel activity"/>
    <property type="evidence" value="ECO:0007669"/>
    <property type="project" value="InterPro"/>
</dbReference>
<keyword evidence="8" id="KW-0675">Receptor</keyword>
<feature type="transmembrane region" description="Helical" evidence="12">
    <location>
        <begin position="202"/>
        <end position="219"/>
    </location>
</feature>
<keyword evidence="10" id="KW-1071">Ligand-gated ion channel</keyword>
<name>A0AAD9UEA8_RIDPI</name>
<sequence length="441" mass="50049">MAGCSPEKPRWCLSEQYSIFQTKRVLENGDIEWGGITFDLLNFLAADLNFRYRVVEPPDGQWGVDQGNNSWNGMIGLVAKQEVDFAAVSAFVTIPRLRVVDFPEPFFRDSISILIQRPHETVDKLSFMRPLSYLVWLTLVVSLLLGGVVLWLVSRVSPCSNPENRVDTRGCAQTAADTSGNPRMTVDTQGRRHAELLDLNNSMWIVFGANVLQCGIWMPNSWSGRIIIGAFLISSVCIVATYTSNLVAFLAVTTFHLPINTLDDMVQQDTIEWGTVDGISLYYFLKKSKHDPYKSVFAKLTTVKNYEAGLERVRRDGNFAFISEIGWFHGIHDCNLTMTSENFFINDIAFALPKNSWYTDIFTESPVTGSTTATVKHFYGSFLLLTTGLFLATFTLLAEYLLHRASHRRKKTINDDREKSRTSENWHYFSYTDHSQEKCQC</sequence>
<keyword evidence="11" id="KW-0407">Ion channel</keyword>
<dbReference type="SUPFAM" id="SSF53850">
    <property type="entry name" value="Periplasmic binding protein-like II"/>
    <property type="match status" value="1"/>
</dbReference>
<dbReference type="GO" id="GO:0005886">
    <property type="term" value="C:plasma membrane"/>
    <property type="evidence" value="ECO:0007669"/>
    <property type="project" value="UniProtKB-SubCell"/>
</dbReference>
<dbReference type="PANTHER" id="PTHR42643">
    <property type="entry name" value="IONOTROPIC RECEPTOR 20A-RELATED"/>
    <property type="match status" value="1"/>
</dbReference>
<keyword evidence="5 12" id="KW-1133">Transmembrane helix</keyword>
<keyword evidence="6" id="KW-0406">Ion transport</keyword>
<evidence type="ECO:0000256" key="12">
    <source>
        <dbReference type="SAM" id="Phobius"/>
    </source>
</evidence>
<evidence type="ECO:0000256" key="6">
    <source>
        <dbReference type="ARBA" id="ARBA00023065"/>
    </source>
</evidence>
<dbReference type="Gene3D" id="3.40.190.10">
    <property type="entry name" value="Periplasmic binding protein-like II"/>
    <property type="match status" value="1"/>
</dbReference>
<evidence type="ECO:0000256" key="4">
    <source>
        <dbReference type="ARBA" id="ARBA00022692"/>
    </source>
</evidence>
<dbReference type="Gene3D" id="1.10.287.70">
    <property type="match status" value="1"/>
</dbReference>
<dbReference type="AlphaFoldDB" id="A0AAD9UEA8"/>
<keyword evidence="4 12" id="KW-0812">Transmembrane</keyword>
<dbReference type="PANTHER" id="PTHR42643:SF24">
    <property type="entry name" value="IONOTROPIC RECEPTOR 60A"/>
    <property type="match status" value="1"/>
</dbReference>
<dbReference type="FunFam" id="1.10.287.70:FF:000143">
    <property type="entry name" value="Probable glutamate receptor"/>
    <property type="match status" value="1"/>
</dbReference>
<dbReference type="SMART" id="SM00918">
    <property type="entry name" value="Lig_chan-Glu_bd"/>
    <property type="match status" value="1"/>
</dbReference>
<feature type="domain" description="Ionotropic glutamate receptor C-terminal" evidence="13">
    <location>
        <begin position="18"/>
        <end position="380"/>
    </location>
</feature>
<accession>A0AAD9UEA8</accession>
<feature type="transmembrane region" description="Helical" evidence="12">
    <location>
        <begin position="226"/>
        <end position="252"/>
    </location>
</feature>
<evidence type="ECO:0000256" key="1">
    <source>
        <dbReference type="ARBA" id="ARBA00004651"/>
    </source>
</evidence>
<organism evidence="15 16">
    <name type="scientific">Ridgeia piscesae</name>
    <name type="common">Tubeworm</name>
    <dbReference type="NCBI Taxonomy" id="27915"/>
    <lineage>
        <taxon>Eukaryota</taxon>
        <taxon>Metazoa</taxon>
        <taxon>Spiralia</taxon>
        <taxon>Lophotrochozoa</taxon>
        <taxon>Annelida</taxon>
        <taxon>Polychaeta</taxon>
        <taxon>Sedentaria</taxon>
        <taxon>Canalipalpata</taxon>
        <taxon>Sabellida</taxon>
        <taxon>Siboglinidae</taxon>
        <taxon>Ridgeia</taxon>
    </lineage>
</organism>
<dbReference type="Pfam" id="PF10613">
    <property type="entry name" value="Lig_chan-Glu_bd"/>
    <property type="match status" value="1"/>
</dbReference>
<reference evidence="15" key="1">
    <citation type="journal article" date="2023" name="Mol. Biol. Evol.">
        <title>Third-Generation Sequencing Reveals the Adaptive Role of the Epigenome in Three Deep-Sea Polychaetes.</title>
        <authorList>
            <person name="Perez M."/>
            <person name="Aroh O."/>
            <person name="Sun Y."/>
            <person name="Lan Y."/>
            <person name="Juniper S.K."/>
            <person name="Young C.R."/>
            <person name="Angers B."/>
            <person name="Qian P.Y."/>
        </authorList>
    </citation>
    <scope>NUCLEOTIDE SEQUENCE</scope>
    <source>
        <strain evidence="15">R07B-5</strain>
    </source>
</reference>
<evidence type="ECO:0000256" key="5">
    <source>
        <dbReference type="ARBA" id="ARBA00022989"/>
    </source>
</evidence>
<dbReference type="Proteomes" id="UP001209878">
    <property type="component" value="Unassembled WGS sequence"/>
</dbReference>
<evidence type="ECO:0000256" key="8">
    <source>
        <dbReference type="ARBA" id="ARBA00023170"/>
    </source>
</evidence>
<keyword evidence="2" id="KW-0813">Transport</keyword>